<keyword evidence="3" id="KW-1003">Cell membrane</keyword>
<feature type="transmembrane region" description="Helical" evidence="8">
    <location>
        <begin position="12"/>
        <end position="30"/>
    </location>
</feature>
<protein>
    <submittedName>
        <fullName evidence="9">Outer membrane transport energization protein ExbD</fullName>
    </submittedName>
</protein>
<dbReference type="PANTHER" id="PTHR30558:SF3">
    <property type="entry name" value="BIOPOLYMER TRANSPORT PROTEIN EXBD-RELATED"/>
    <property type="match status" value="1"/>
</dbReference>
<keyword evidence="5 8" id="KW-1133">Transmembrane helix</keyword>
<keyword evidence="6 8" id="KW-0472">Membrane</keyword>
<evidence type="ECO:0000256" key="4">
    <source>
        <dbReference type="ARBA" id="ARBA00022692"/>
    </source>
</evidence>
<evidence type="ECO:0000256" key="1">
    <source>
        <dbReference type="ARBA" id="ARBA00004162"/>
    </source>
</evidence>
<comment type="similarity">
    <text evidence="2 7">Belongs to the ExbD/TolR family.</text>
</comment>
<evidence type="ECO:0000256" key="3">
    <source>
        <dbReference type="ARBA" id="ARBA00022475"/>
    </source>
</evidence>
<dbReference type="EMBL" id="FNBL01000002">
    <property type="protein sequence ID" value="SDF03465.1"/>
    <property type="molecule type" value="Genomic_DNA"/>
</dbReference>
<dbReference type="Proteomes" id="UP000182284">
    <property type="component" value="Unassembled WGS sequence"/>
</dbReference>
<dbReference type="Pfam" id="PF02472">
    <property type="entry name" value="ExbD"/>
    <property type="match status" value="1"/>
</dbReference>
<evidence type="ECO:0000313" key="10">
    <source>
        <dbReference type="Proteomes" id="UP000182284"/>
    </source>
</evidence>
<evidence type="ECO:0000313" key="9">
    <source>
        <dbReference type="EMBL" id="SDF03465.1"/>
    </source>
</evidence>
<accession>A0A1G7HSR2</accession>
<gene>
    <name evidence="9" type="ORF">SAMN04488117_10262</name>
</gene>
<dbReference type="InterPro" id="IPR003400">
    <property type="entry name" value="ExbD"/>
</dbReference>
<dbReference type="AlphaFoldDB" id="A0A1G7HSR2"/>
<evidence type="ECO:0000256" key="7">
    <source>
        <dbReference type="RuleBase" id="RU003879"/>
    </source>
</evidence>
<reference evidence="9 10" key="1">
    <citation type="submission" date="2016-10" db="EMBL/GenBank/DDBJ databases">
        <authorList>
            <person name="de Groot N.N."/>
        </authorList>
    </citation>
    <scope>NUCLEOTIDE SEQUENCE [LARGE SCALE GENOMIC DNA]</scope>
    <source>
        <strain evidence="9 10">DSM 27375</strain>
    </source>
</reference>
<keyword evidence="7" id="KW-0813">Transport</keyword>
<comment type="subcellular location">
    <subcellularLocation>
        <location evidence="1">Cell membrane</location>
        <topology evidence="1">Single-pass membrane protein</topology>
    </subcellularLocation>
    <subcellularLocation>
        <location evidence="7">Cell membrane</location>
        <topology evidence="7">Single-pass type II membrane protein</topology>
    </subcellularLocation>
</comment>
<organism evidence="9 10">
    <name type="scientific">Celeribacter baekdonensis</name>
    <dbReference type="NCBI Taxonomy" id="875171"/>
    <lineage>
        <taxon>Bacteria</taxon>
        <taxon>Pseudomonadati</taxon>
        <taxon>Pseudomonadota</taxon>
        <taxon>Alphaproteobacteria</taxon>
        <taxon>Rhodobacterales</taxon>
        <taxon>Roseobacteraceae</taxon>
        <taxon>Celeribacter</taxon>
    </lineage>
</organism>
<name>A0A1G7HSR2_9RHOB</name>
<evidence type="ECO:0000256" key="6">
    <source>
        <dbReference type="ARBA" id="ARBA00023136"/>
    </source>
</evidence>
<keyword evidence="4 7" id="KW-0812">Transmembrane</keyword>
<dbReference type="GO" id="GO:0022857">
    <property type="term" value="F:transmembrane transporter activity"/>
    <property type="evidence" value="ECO:0007669"/>
    <property type="project" value="InterPro"/>
</dbReference>
<keyword evidence="7" id="KW-0653">Protein transport</keyword>
<dbReference type="OrthoDB" id="7859305at2"/>
<evidence type="ECO:0000256" key="2">
    <source>
        <dbReference type="ARBA" id="ARBA00005811"/>
    </source>
</evidence>
<dbReference type="GO" id="GO:0015031">
    <property type="term" value="P:protein transport"/>
    <property type="evidence" value="ECO:0007669"/>
    <property type="project" value="UniProtKB-KW"/>
</dbReference>
<dbReference type="RefSeq" id="WP_074641655.1">
    <property type="nucleotide sequence ID" value="NZ_FNBL01000002.1"/>
</dbReference>
<evidence type="ECO:0000256" key="5">
    <source>
        <dbReference type="ARBA" id="ARBA00022989"/>
    </source>
</evidence>
<sequence length="127" mass="13535">MPGSLRASRGRLSLTSLIDVIFLLLLFFMLSSTFSKFGEVELTVSGGAASPDFDDTPVVFARLDADGVLINGHRSALADVAAAVDPFRRDGHARLLLSVSKDANAQGFVEVVQVLSALPNTRFAVLE</sequence>
<proteinExistence type="inferred from homology"/>
<dbReference type="GO" id="GO:0005886">
    <property type="term" value="C:plasma membrane"/>
    <property type="evidence" value="ECO:0007669"/>
    <property type="project" value="UniProtKB-SubCell"/>
</dbReference>
<dbReference type="PANTHER" id="PTHR30558">
    <property type="entry name" value="EXBD MEMBRANE COMPONENT OF PMF-DRIVEN MACROMOLECULE IMPORT SYSTEM"/>
    <property type="match status" value="1"/>
</dbReference>
<evidence type="ECO:0000256" key="8">
    <source>
        <dbReference type="SAM" id="Phobius"/>
    </source>
</evidence>